<evidence type="ECO:0000313" key="4">
    <source>
        <dbReference type="Proteomes" id="UP000078542"/>
    </source>
</evidence>
<feature type="transmembrane region" description="Helical" evidence="2">
    <location>
        <begin position="112"/>
        <end position="132"/>
    </location>
</feature>
<sequence length="133" mass="15028">MHNKPDIYTINDAPPSYAEATGALASDTQNPQLGQRYPHTTTYPSPSAPFPHPYSPNYGYQNMDRVPIQSSYPQYESTEHQSQPTDVTYNRTVITRTNSSDYKPCTRLFRMIWVLGILASIGALITLILRAFQ</sequence>
<organism evidence="3 4">
    <name type="scientific">Cyphomyrmex costatus</name>
    <dbReference type="NCBI Taxonomy" id="456900"/>
    <lineage>
        <taxon>Eukaryota</taxon>
        <taxon>Metazoa</taxon>
        <taxon>Ecdysozoa</taxon>
        <taxon>Arthropoda</taxon>
        <taxon>Hexapoda</taxon>
        <taxon>Insecta</taxon>
        <taxon>Pterygota</taxon>
        <taxon>Neoptera</taxon>
        <taxon>Endopterygota</taxon>
        <taxon>Hymenoptera</taxon>
        <taxon>Apocrita</taxon>
        <taxon>Aculeata</taxon>
        <taxon>Formicoidea</taxon>
        <taxon>Formicidae</taxon>
        <taxon>Myrmicinae</taxon>
        <taxon>Cyphomyrmex</taxon>
    </lineage>
</organism>
<reference evidence="3 4" key="1">
    <citation type="submission" date="2016-03" db="EMBL/GenBank/DDBJ databases">
        <title>Cyphomyrmex costatus WGS genome.</title>
        <authorList>
            <person name="Nygaard S."/>
            <person name="Hu H."/>
            <person name="Boomsma J."/>
            <person name="Zhang G."/>
        </authorList>
    </citation>
    <scope>NUCLEOTIDE SEQUENCE [LARGE SCALE GENOMIC DNA]</scope>
    <source>
        <strain evidence="3">MS0001</strain>
        <tissue evidence="3">Whole body</tissue>
    </source>
</reference>
<dbReference type="AlphaFoldDB" id="A0A195CV12"/>
<evidence type="ECO:0000256" key="1">
    <source>
        <dbReference type="SAM" id="MobiDB-lite"/>
    </source>
</evidence>
<name>A0A195CV12_9HYME</name>
<keyword evidence="2" id="KW-0812">Transmembrane</keyword>
<dbReference type="EMBL" id="KQ977279">
    <property type="protein sequence ID" value="KYN04362.1"/>
    <property type="molecule type" value="Genomic_DNA"/>
</dbReference>
<dbReference type="Proteomes" id="UP000078542">
    <property type="component" value="Unassembled WGS sequence"/>
</dbReference>
<accession>A0A195CV12</accession>
<protein>
    <submittedName>
        <fullName evidence="3">Uncharacterized protein</fullName>
    </submittedName>
</protein>
<gene>
    <name evidence="3" type="ORF">ALC62_05128</name>
</gene>
<feature type="region of interest" description="Disordered" evidence="1">
    <location>
        <begin position="25"/>
        <end position="64"/>
    </location>
</feature>
<proteinExistence type="predicted"/>
<feature type="compositionally biased region" description="Polar residues" evidence="1">
    <location>
        <begin position="26"/>
        <end position="45"/>
    </location>
</feature>
<keyword evidence="2" id="KW-1133">Transmembrane helix</keyword>
<keyword evidence="2" id="KW-0472">Membrane</keyword>
<keyword evidence="4" id="KW-1185">Reference proteome</keyword>
<evidence type="ECO:0000256" key="2">
    <source>
        <dbReference type="SAM" id="Phobius"/>
    </source>
</evidence>
<evidence type="ECO:0000313" key="3">
    <source>
        <dbReference type="EMBL" id="KYN04362.1"/>
    </source>
</evidence>